<evidence type="ECO:0000256" key="3">
    <source>
        <dbReference type="ARBA" id="ARBA00020552"/>
    </source>
</evidence>
<accession>A0A346A327</accession>
<dbReference type="Pfam" id="PF07886">
    <property type="entry name" value="BA14K"/>
    <property type="match status" value="1"/>
</dbReference>
<protein>
    <recommendedName>
        <fullName evidence="3">Lectin-like protein BA14k</fullName>
    </recommendedName>
</protein>
<evidence type="ECO:0000313" key="8">
    <source>
        <dbReference type="EMBL" id="AXK83574.1"/>
    </source>
</evidence>
<feature type="compositionally biased region" description="Low complexity" evidence="7">
    <location>
        <begin position="64"/>
        <end position="98"/>
    </location>
</feature>
<feature type="compositionally biased region" description="Pro residues" evidence="7">
    <location>
        <begin position="44"/>
        <end position="63"/>
    </location>
</feature>
<comment type="similarity">
    <text evidence="2">Belongs to the BA14k family.</text>
</comment>
<gene>
    <name evidence="8" type="ORF">DW352_25440</name>
</gene>
<feature type="region of interest" description="Disordered" evidence="7">
    <location>
        <begin position="44"/>
        <end position="101"/>
    </location>
</feature>
<organism evidence="8 9">
    <name type="scientific">Pseudolabrys taiwanensis</name>
    <dbReference type="NCBI Taxonomy" id="331696"/>
    <lineage>
        <taxon>Bacteria</taxon>
        <taxon>Pseudomonadati</taxon>
        <taxon>Pseudomonadota</taxon>
        <taxon>Alphaproteobacteria</taxon>
        <taxon>Hyphomicrobiales</taxon>
        <taxon>Xanthobacteraceae</taxon>
        <taxon>Pseudolabrys</taxon>
    </lineage>
</organism>
<evidence type="ECO:0000313" key="9">
    <source>
        <dbReference type="Proteomes" id="UP000254889"/>
    </source>
</evidence>
<proteinExistence type="inferred from homology"/>
<dbReference type="InterPro" id="IPR012413">
    <property type="entry name" value="BA14K"/>
</dbReference>
<dbReference type="RefSeq" id="WP_115693953.1">
    <property type="nucleotide sequence ID" value="NZ_CP031417.1"/>
</dbReference>
<keyword evidence="4" id="KW-0472">Membrane</keyword>
<dbReference type="KEGG" id="ptaw:DW352_25440"/>
<keyword evidence="5" id="KW-0430">Lectin</keyword>
<evidence type="ECO:0000256" key="2">
    <source>
        <dbReference type="ARBA" id="ARBA00010270"/>
    </source>
</evidence>
<evidence type="ECO:0000256" key="7">
    <source>
        <dbReference type="SAM" id="MobiDB-lite"/>
    </source>
</evidence>
<dbReference type="Proteomes" id="UP000254889">
    <property type="component" value="Chromosome"/>
</dbReference>
<comment type="function">
    <text evidence="6">Has immunoglobulin-binding and hemagglutination properties, and can bind to mannose. Essential for virulence. May be involved in LPS biosynthesis or polysaccharide transport.</text>
</comment>
<name>A0A346A327_9HYPH</name>
<sequence>MSWRVFLAVVAVALVNVAVGLDWLSTPAAPPRISSLQVPIAYPSPPSPPPVAATPAPAAPAPAPVQAVAPRQAPAPAASATVAPPPAVEASEARAQAPAAPPGCNVAACEGHYKSFRASDCTYQPNDGPRRVCRRK</sequence>
<dbReference type="GO" id="GO:0016020">
    <property type="term" value="C:membrane"/>
    <property type="evidence" value="ECO:0007669"/>
    <property type="project" value="UniProtKB-SubCell"/>
</dbReference>
<evidence type="ECO:0000256" key="1">
    <source>
        <dbReference type="ARBA" id="ARBA00004167"/>
    </source>
</evidence>
<comment type="subcellular location">
    <subcellularLocation>
        <location evidence="1">Membrane</location>
        <topology evidence="1">Single-pass membrane protein</topology>
    </subcellularLocation>
</comment>
<dbReference type="EMBL" id="CP031417">
    <property type="protein sequence ID" value="AXK83574.1"/>
    <property type="molecule type" value="Genomic_DNA"/>
</dbReference>
<keyword evidence="4" id="KW-1003">Cell membrane</keyword>
<keyword evidence="9" id="KW-1185">Reference proteome</keyword>
<evidence type="ECO:0000256" key="5">
    <source>
        <dbReference type="ARBA" id="ARBA00022734"/>
    </source>
</evidence>
<dbReference type="GO" id="GO:0030246">
    <property type="term" value="F:carbohydrate binding"/>
    <property type="evidence" value="ECO:0007669"/>
    <property type="project" value="UniProtKB-KW"/>
</dbReference>
<evidence type="ECO:0000256" key="6">
    <source>
        <dbReference type="ARBA" id="ARBA00025321"/>
    </source>
</evidence>
<evidence type="ECO:0000256" key="4">
    <source>
        <dbReference type="ARBA" id="ARBA00022475"/>
    </source>
</evidence>
<dbReference type="OrthoDB" id="8117189at2"/>
<reference evidence="8 9" key="1">
    <citation type="submission" date="2018-07" db="EMBL/GenBank/DDBJ databases">
        <authorList>
            <person name="Quirk P.G."/>
            <person name="Krulwich T.A."/>
        </authorList>
    </citation>
    <scope>NUCLEOTIDE SEQUENCE [LARGE SCALE GENOMIC DNA]</scope>
    <source>
        <strain evidence="8 9">CC-BB4</strain>
    </source>
</reference>
<dbReference type="AlphaFoldDB" id="A0A346A327"/>